<gene>
    <name evidence="2" type="ORF">DL346_11385</name>
</gene>
<dbReference type="Proteomes" id="UP000249260">
    <property type="component" value="Unassembled WGS sequence"/>
</dbReference>
<keyword evidence="1" id="KW-1133">Transmembrane helix</keyword>
<dbReference type="OrthoDB" id="9842726at2"/>
<evidence type="ECO:0000313" key="3">
    <source>
        <dbReference type="Proteomes" id="UP000249260"/>
    </source>
</evidence>
<dbReference type="AlphaFoldDB" id="A0A328U3J0"/>
<protein>
    <submittedName>
        <fullName evidence="2">Uncharacterized protein</fullName>
    </submittedName>
</protein>
<accession>A0A328U3J0</accession>
<feature type="transmembrane region" description="Helical" evidence="1">
    <location>
        <begin position="49"/>
        <end position="67"/>
    </location>
</feature>
<organism evidence="2 3">
    <name type="scientific">Paenibacillus montanisoli</name>
    <dbReference type="NCBI Taxonomy" id="2081970"/>
    <lineage>
        <taxon>Bacteria</taxon>
        <taxon>Bacillati</taxon>
        <taxon>Bacillota</taxon>
        <taxon>Bacilli</taxon>
        <taxon>Bacillales</taxon>
        <taxon>Paenibacillaceae</taxon>
        <taxon>Paenibacillus</taxon>
    </lineage>
</organism>
<proteinExistence type="predicted"/>
<sequence>MELLEMIGEFIAELFSEIAVWFFVFSSWMWFAVSGVSWTLFGLFFHGDLMFYICIGFTVWWFITLCIPRETKERLW</sequence>
<evidence type="ECO:0000313" key="2">
    <source>
        <dbReference type="EMBL" id="RAP76021.1"/>
    </source>
</evidence>
<keyword evidence="1" id="KW-0812">Transmembrane</keyword>
<dbReference type="RefSeq" id="WP_112882246.1">
    <property type="nucleotide sequence ID" value="NZ_QLUW01000002.1"/>
</dbReference>
<evidence type="ECO:0000256" key="1">
    <source>
        <dbReference type="SAM" id="Phobius"/>
    </source>
</evidence>
<dbReference type="EMBL" id="QLUW01000002">
    <property type="protein sequence ID" value="RAP76021.1"/>
    <property type="molecule type" value="Genomic_DNA"/>
</dbReference>
<name>A0A328U3J0_9BACL</name>
<comment type="caution">
    <text evidence="2">The sequence shown here is derived from an EMBL/GenBank/DDBJ whole genome shotgun (WGS) entry which is preliminary data.</text>
</comment>
<keyword evidence="1" id="KW-0472">Membrane</keyword>
<keyword evidence="3" id="KW-1185">Reference proteome</keyword>
<reference evidence="2 3" key="1">
    <citation type="submission" date="2018-06" db="EMBL/GenBank/DDBJ databases">
        <title>Paenibacillus montanisoli sp. nov., isolated from mountain area soil.</title>
        <authorList>
            <person name="Wu M."/>
        </authorList>
    </citation>
    <scope>NUCLEOTIDE SEQUENCE [LARGE SCALE GENOMIC DNA]</scope>
    <source>
        <strain evidence="2 3">RA17</strain>
    </source>
</reference>
<feature type="transmembrane region" description="Helical" evidence="1">
    <location>
        <begin position="20"/>
        <end position="43"/>
    </location>
</feature>